<evidence type="ECO:0000313" key="1">
    <source>
        <dbReference type="EMBL" id="KRZ14800.1"/>
    </source>
</evidence>
<reference evidence="1 2" key="1">
    <citation type="submission" date="2015-01" db="EMBL/GenBank/DDBJ databases">
        <title>Evolution of Trichinella species and genotypes.</title>
        <authorList>
            <person name="Korhonen P.K."/>
            <person name="Edoardo P."/>
            <person name="Giuseppe L.R."/>
            <person name="Gasser R.B."/>
        </authorList>
    </citation>
    <scope>NUCLEOTIDE SEQUENCE [LARGE SCALE GENOMIC DNA]</scope>
    <source>
        <strain evidence="1">ISS588</strain>
    </source>
</reference>
<name>A0A0V1HWQ1_TRIPS</name>
<gene>
    <name evidence="1" type="ORF">T4B_8975</name>
</gene>
<protein>
    <submittedName>
        <fullName evidence="1">Uncharacterized protein</fullName>
    </submittedName>
</protein>
<keyword evidence="2" id="KW-1185">Reference proteome</keyword>
<evidence type="ECO:0000313" key="2">
    <source>
        <dbReference type="Proteomes" id="UP000054805"/>
    </source>
</evidence>
<dbReference type="EMBL" id="JYDS01000316">
    <property type="protein sequence ID" value="KRZ14800.1"/>
    <property type="molecule type" value="Genomic_DNA"/>
</dbReference>
<organism evidence="1 2">
    <name type="scientific">Trichinella pseudospiralis</name>
    <name type="common">Parasitic roundworm</name>
    <dbReference type="NCBI Taxonomy" id="6337"/>
    <lineage>
        <taxon>Eukaryota</taxon>
        <taxon>Metazoa</taxon>
        <taxon>Ecdysozoa</taxon>
        <taxon>Nematoda</taxon>
        <taxon>Enoplea</taxon>
        <taxon>Dorylaimia</taxon>
        <taxon>Trichinellida</taxon>
        <taxon>Trichinellidae</taxon>
        <taxon>Trichinella</taxon>
    </lineage>
</organism>
<comment type="caution">
    <text evidence="1">The sequence shown here is derived from an EMBL/GenBank/DDBJ whole genome shotgun (WGS) entry which is preliminary data.</text>
</comment>
<dbReference type="AlphaFoldDB" id="A0A0V1HWQ1"/>
<sequence length="59" mass="7189">MEKLVKQNSQASRNNCRIRRTFQSHLCMTMNFIVNKTDRMVIFEFSNLKFRHAEYLKYA</sequence>
<proteinExistence type="predicted"/>
<dbReference type="Proteomes" id="UP000054805">
    <property type="component" value="Unassembled WGS sequence"/>
</dbReference>
<accession>A0A0V1HWQ1</accession>